<proteinExistence type="predicted"/>
<evidence type="ECO:0000256" key="2">
    <source>
        <dbReference type="SAM" id="SignalP"/>
    </source>
</evidence>
<dbReference type="EMBL" id="BQNB010013151">
    <property type="protein sequence ID" value="GJT12493.1"/>
    <property type="molecule type" value="Genomic_DNA"/>
</dbReference>
<evidence type="ECO:0000256" key="1">
    <source>
        <dbReference type="SAM" id="MobiDB-lite"/>
    </source>
</evidence>
<keyword evidence="4" id="KW-1185">Reference proteome</keyword>
<feature type="compositionally biased region" description="Low complexity" evidence="1">
    <location>
        <begin position="116"/>
        <end position="130"/>
    </location>
</feature>
<protein>
    <submittedName>
        <fullName evidence="3">Uncharacterized protein</fullName>
    </submittedName>
</protein>
<evidence type="ECO:0000313" key="4">
    <source>
        <dbReference type="Proteomes" id="UP001151760"/>
    </source>
</evidence>
<reference evidence="3" key="1">
    <citation type="journal article" date="2022" name="Int. J. Mol. Sci.">
        <title>Draft Genome of Tanacetum Coccineum: Genomic Comparison of Closely Related Tanacetum-Family Plants.</title>
        <authorList>
            <person name="Yamashiro T."/>
            <person name="Shiraishi A."/>
            <person name="Nakayama K."/>
            <person name="Satake H."/>
        </authorList>
    </citation>
    <scope>NUCLEOTIDE SEQUENCE</scope>
</reference>
<feature type="signal peptide" evidence="2">
    <location>
        <begin position="1"/>
        <end position="17"/>
    </location>
</feature>
<feature type="compositionally biased region" description="Basic and acidic residues" evidence="1">
    <location>
        <begin position="157"/>
        <end position="173"/>
    </location>
</feature>
<gene>
    <name evidence="3" type="ORF">Tco_0859535</name>
</gene>
<keyword evidence="2" id="KW-0732">Signal</keyword>
<organism evidence="3 4">
    <name type="scientific">Tanacetum coccineum</name>
    <dbReference type="NCBI Taxonomy" id="301880"/>
    <lineage>
        <taxon>Eukaryota</taxon>
        <taxon>Viridiplantae</taxon>
        <taxon>Streptophyta</taxon>
        <taxon>Embryophyta</taxon>
        <taxon>Tracheophyta</taxon>
        <taxon>Spermatophyta</taxon>
        <taxon>Magnoliopsida</taxon>
        <taxon>eudicotyledons</taxon>
        <taxon>Gunneridae</taxon>
        <taxon>Pentapetalae</taxon>
        <taxon>asterids</taxon>
        <taxon>campanulids</taxon>
        <taxon>Asterales</taxon>
        <taxon>Asteraceae</taxon>
        <taxon>Asteroideae</taxon>
        <taxon>Anthemideae</taxon>
        <taxon>Anthemidinae</taxon>
        <taxon>Tanacetum</taxon>
    </lineage>
</organism>
<reference evidence="3" key="2">
    <citation type="submission" date="2022-01" db="EMBL/GenBank/DDBJ databases">
        <authorList>
            <person name="Yamashiro T."/>
            <person name="Shiraishi A."/>
            <person name="Satake H."/>
            <person name="Nakayama K."/>
        </authorList>
    </citation>
    <scope>NUCLEOTIDE SEQUENCE</scope>
</reference>
<name>A0ABQ5BF98_9ASTR</name>
<sequence>MLLVVILMLLTIMLRRKDNPHRSDYGLVCGLENLVCLSDPGMLYGHQERAIREIDCRPGSSVSMPELLGVCALHLCTYQHPKPTITSEDDPIQITPIQPINPTPATPSDNQAPPVLSSLSTTPTEESTPPTKEKTTLVQKEGIGGRPSKSSARKALFRKDDKTESTKKMKHDD</sequence>
<evidence type="ECO:0000313" key="3">
    <source>
        <dbReference type="EMBL" id="GJT12493.1"/>
    </source>
</evidence>
<feature type="chain" id="PRO_5046770826" evidence="2">
    <location>
        <begin position="18"/>
        <end position="173"/>
    </location>
</feature>
<feature type="region of interest" description="Disordered" evidence="1">
    <location>
        <begin position="84"/>
        <end position="173"/>
    </location>
</feature>
<comment type="caution">
    <text evidence="3">The sequence shown here is derived from an EMBL/GenBank/DDBJ whole genome shotgun (WGS) entry which is preliminary data.</text>
</comment>
<dbReference type="Proteomes" id="UP001151760">
    <property type="component" value="Unassembled WGS sequence"/>
</dbReference>
<accession>A0ABQ5BF98</accession>